<dbReference type="OrthoDB" id="76567at2759"/>
<accession>A0A1E3PX02</accession>
<proteinExistence type="predicted"/>
<keyword evidence="2" id="KW-1185">Reference proteome</keyword>
<dbReference type="Proteomes" id="UP000094385">
    <property type="component" value="Unassembled WGS sequence"/>
</dbReference>
<gene>
    <name evidence="1" type="ORF">LIPSTDRAFT_75598</name>
</gene>
<dbReference type="AlphaFoldDB" id="A0A1E3PX02"/>
<evidence type="ECO:0000313" key="2">
    <source>
        <dbReference type="Proteomes" id="UP000094385"/>
    </source>
</evidence>
<evidence type="ECO:0000313" key="1">
    <source>
        <dbReference type="EMBL" id="ODQ69946.1"/>
    </source>
</evidence>
<name>A0A1E3PX02_LIPST</name>
<organism evidence="1 2">
    <name type="scientific">Lipomyces starkeyi NRRL Y-11557</name>
    <dbReference type="NCBI Taxonomy" id="675824"/>
    <lineage>
        <taxon>Eukaryota</taxon>
        <taxon>Fungi</taxon>
        <taxon>Dikarya</taxon>
        <taxon>Ascomycota</taxon>
        <taxon>Saccharomycotina</taxon>
        <taxon>Lipomycetes</taxon>
        <taxon>Lipomycetales</taxon>
        <taxon>Lipomycetaceae</taxon>
        <taxon>Lipomyces</taxon>
    </lineage>
</organism>
<sequence length="336" mass="37882">MSATVSNDTPPVMDGTIISEYEEVFKLLTENPPEQILDVQVPYSKYNQMEAAFSRIKAAKNISEDQRYPFLEYNNLTETVTVVTVPNSIHEVAVYELNFDTIAGANDYLSEYAPELLDHILPLRSTTKKDFDGDYAKSSKQADGGIQYSAIDGACVTIAIEVGISQSYKSLCDAKDMWINGHHVKVCILVCFNELPLFKSPMSAYDDIEDVRTEMATMRQSAAEPMGWYTSHGYYGPMFYRGHRWTGELTGAFIEVWRAGCSSPDRYELIQDGVSSRNLPTTLGLKMSDLCPTEKWDAANIPDREIPFNGPRFMRKLMWAMFGNAQDRFGRFIAPP</sequence>
<dbReference type="EMBL" id="KV454302">
    <property type="protein sequence ID" value="ODQ69946.1"/>
    <property type="molecule type" value="Genomic_DNA"/>
</dbReference>
<protein>
    <submittedName>
        <fullName evidence="1">Uncharacterized protein</fullName>
    </submittedName>
</protein>
<reference evidence="1 2" key="1">
    <citation type="journal article" date="2016" name="Proc. Natl. Acad. Sci. U.S.A.">
        <title>Comparative genomics of biotechnologically important yeasts.</title>
        <authorList>
            <person name="Riley R."/>
            <person name="Haridas S."/>
            <person name="Wolfe K.H."/>
            <person name="Lopes M.R."/>
            <person name="Hittinger C.T."/>
            <person name="Goeker M."/>
            <person name="Salamov A.A."/>
            <person name="Wisecaver J.H."/>
            <person name="Long T.M."/>
            <person name="Calvey C.H."/>
            <person name="Aerts A.L."/>
            <person name="Barry K.W."/>
            <person name="Choi C."/>
            <person name="Clum A."/>
            <person name="Coughlan A.Y."/>
            <person name="Deshpande S."/>
            <person name="Douglass A.P."/>
            <person name="Hanson S.J."/>
            <person name="Klenk H.-P."/>
            <person name="LaButti K.M."/>
            <person name="Lapidus A."/>
            <person name="Lindquist E.A."/>
            <person name="Lipzen A.M."/>
            <person name="Meier-Kolthoff J.P."/>
            <person name="Ohm R.A."/>
            <person name="Otillar R.P."/>
            <person name="Pangilinan J.L."/>
            <person name="Peng Y."/>
            <person name="Rokas A."/>
            <person name="Rosa C.A."/>
            <person name="Scheuner C."/>
            <person name="Sibirny A.A."/>
            <person name="Slot J.C."/>
            <person name="Stielow J.B."/>
            <person name="Sun H."/>
            <person name="Kurtzman C.P."/>
            <person name="Blackwell M."/>
            <person name="Grigoriev I.V."/>
            <person name="Jeffries T.W."/>
        </authorList>
    </citation>
    <scope>NUCLEOTIDE SEQUENCE [LARGE SCALE GENOMIC DNA]</scope>
    <source>
        <strain evidence="1 2">NRRL Y-11557</strain>
    </source>
</reference>